<evidence type="ECO:0000256" key="1">
    <source>
        <dbReference type="SAM" id="MobiDB-lite"/>
    </source>
</evidence>
<sequence>MTKYEDSFGNTLRPNDQDLKKERTMETWTWTKPNDQDLKKERTMETWTWTKPNDQDLKKERTMKPGHGRSLTTRI</sequence>
<feature type="region of interest" description="Disordered" evidence="1">
    <location>
        <begin position="52"/>
        <end position="75"/>
    </location>
</feature>
<accession>A0A2N0QNS1</accession>
<gene>
    <name evidence="2" type="ORF">RhiirA1_480903</name>
</gene>
<reference evidence="2 3" key="2">
    <citation type="submission" date="2017-10" db="EMBL/GenBank/DDBJ databases">
        <title>Genome analyses suggest a sexual origin of heterokaryosis in a supposedly ancient asexual fungus.</title>
        <authorList>
            <person name="Corradi N."/>
            <person name="Sedzielewska K."/>
            <person name="Noel J."/>
            <person name="Charron P."/>
            <person name="Farinelli L."/>
            <person name="Marton T."/>
            <person name="Kruger M."/>
            <person name="Pelin A."/>
            <person name="Brachmann A."/>
            <person name="Corradi N."/>
        </authorList>
    </citation>
    <scope>NUCLEOTIDE SEQUENCE [LARGE SCALE GENOMIC DNA]</scope>
    <source>
        <strain evidence="2 3">A1</strain>
    </source>
</reference>
<dbReference type="Proteomes" id="UP000232688">
    <property type="component" value="Unassembled WGS sequence"/>
</dbReference>
<organism evidence="2 3">
    <name type="scientific">Rhizophagus irregularis</name>
    <dbReference type="NCBI Taxonomy" id="588596"/>
    <lineage>
        <taxon>Eukaryota</taxon>
        <taxon>Fungi</taxon>
        <taxon>Fungi incertae sedis</taxon>
        <taxon>Mucoromycota</taxon>
        <taxon>Glomeromycotina</taxon>
        <taxon>Glomeromycetes</taxon>
        <taxon>Glomerales</taxon>
        <taxon>Glomeraceae</taxon>
        <taxon>Rhizophagus</taxon>
    </lineage>
</organism>
<feature type="region of interest" description="Disordered" evidence="1">
    <location>
        <begin position="1"/>
        <end position="25"/>
    </location>
</feature>
<comment type="caution">
    <text evidence="2">The sequence shown here is derived from an EMBL/GenBank/DDBJ whole genome shotgun (WGS) entry which is preliminary data.</text>
</comment>
<name>A0A2N0QNS1_9GLOM</name>
<proteinExistence type="predicted"/>
<feature type="compositionally biased region" description="Basic and acidic residues" evidence="1">
    <location>
        <begin position="15"/>
        <end position="25"/>
    </location>
</feature>
<reference evidence="2 3" key="1">
    <citation type="submission" date="2017-10" db="EMBL/GenBank/DDBJ databases">
        <title>Extensive intraspecific genome diversity in a model arbuscular mycorrhizal fungus.</title>
        <authorList>
            <person name="Chen E.C.H."/>
            <person name="Morin E."/>
            <person name="Baudet D."/>
            <person name="Noel J."/>
            <person name="Ndikumana S."/>
            <person name="Charron P."/>
            <person name="St-Onge C."/>
            <person name="Giorgi J."/>
            <person name="Grigoriev I.V."/>
            <person name="Roux C."/>
            <person name="Martin F.M."/>
            <person name="Corradi N."/>
        </authorList>
    </citation>
    <scope>NUCLEOTIDE SEQUENCE [LARGE SCALE GENOMIC DNA]</scope>
    <source>
        <strain evidence="2 3">A1</strain>
    </source>
</reference>
<evidence type="ECO:0000313" key="3">
    <source>
        <dbReference type="Proteomes" id="UP000232688"/>
    </source>
</evidence>
<protein>
    <submittedName>
        <fullName evidence="2">Uncharacterized protein</fullName>
    </submittedName>
</protein>
<dbReference type="VEuPathDB" id="FungiDB:RhiirA1_480903"/>
<feature type="compositionally biased region" description="Basic and acidic residues" evidence="1">
    <location>
        <begin position="53"/>
        <end position="63"/>
    </location>
</feature>
<dbReference type="EMBL" id="LLXH01005298">
    <property type="protein sequence ID" value="PKC52699.1"/>
    <property type="molecule type" value="Genomic_DNA"/>
</dbReference>
<evidence type="ECO:0000313" key="2">
    <source>
        <dbReference type="EMBL" id="PKC52699.1"/>
    </source>
</evidence>
<dbReference type="AlphaFoldDB" id="A0A2N0QNS1"/>